<keyword evidence="2" id="KW-1185">Reference proteome</keyword>
<evidence type="ECO:0000313" key="2">
    <source>
        <dbReference type="Proteomes" id="UP000031036"/>
    </source>
</evidence>
<name>A0A0B2V4B1_TOXCA</name>
<dbReference type="AlphaFoldDB" id="A0A0B2V4B1"/>
<organism evidence="1 2">
    <name type="scientific">Toxocara canis</name>
    <name type="common">Canine roundworm</name>
    <dbReference type="NCBI Taxonomy" id="6265"/>
    <lineage>
        <taxon>Eukaryota</taxon>
        <taxon>Metazoa</taxon>
        <taxon>Ecdysozoa</taxon>
        <taxon>Nematoda</taxon>
        <taxon>Chromadorea</taxon>
        <taxon>Rhabditida</taxon>
        <taxon>Spirurina</taxon>
        <taxon>Ascaridomorpha</taxon>
        <taxon>Ascaridoidea</taxon>
        <taxon>Toxocaridae</taxon>
        <taxon>Toxocara</taxon>
    </lineage>
</organism>
<dbReference type="EMBL" id="JPKZ01002602">
    <property type="protein sequence ID" value="KHN75850.1"/>
    <property type="molecule type" value="Genomic_DNA"/>
</dbReference>
<protein>
    <submittedName>
        <fullName evidence="1">Uncharacterized protein</fullName>
    </submittedName>
</protein>
<accession>A0A0B2V4B1</accession>
<evidence type="ECO:0000313" key="1">
    <source>
        <dbReference type="EMBL" id="KHN75850.1"/>
    </source>
</evidence>
<comment type="caution">
    <text evidence="1">The sequence shown here is derived from an EMBL/GenBank/DDBJ whole genome shotgun (WGS) entry which is preliminary data.</text>
</comment>
<proteinExistence type="predicted"/>
<dbReference type="Proteomes" id="UP000031036">
    <property type="component" value="Unassembled WGS sequence"/>
</dbReference>
<reference evidence="1 2" key="1">
    <citation type="submission" date="2014-11" db="EMBL/GenBank/DDBJ databases">
        <title>Genetic blueprint of the zoonotic pathogen Toxocara canis.</title>
        <authorList>
            <person name="Zhu X.-Q."/>
            <person name="Korhonen P.K."/>
            <person name="Cai H."/>
            <person name="Young N.D."/>
            <person name="Nejsum P."/>
            <person name="von Samson-Himmelstjerna G."/>
            <person name="Boag P.R."/>
            <person name="Tan P."/>
            <person name="Li Q."/>
            <person name="Min J."/>
            <person name="Yang Y."/>
            <person name="Wang X."/>
            <person name="Fang X."/>
            <person name="Hall R.S."/>
            <person name="Hofmann A."/>
            <person name="Sternberg P.W."/>
            <person name="Jex A.R."/>
            <person name="Gasser R.B."/>
        </authorList>
    </citation>
    <scope>NUCLEOTIDE SEQUENCE [LARGE SCALE GENOMIC DNA]</scope>
    <source>
        <strain evidence="1">PN_DK_2014</strain>
    </source>
</reference>
<gene>
    <name evidence="1" type="ORF">Tcan_11510</name>
</gene>
<sequence length="196" mass="22007">MFRDAPMMSPEGGTIVVYDCSAMEAWKDLADCDKRKLCRHDADTDSVSLQIEQDWSSFIMLVIIKMTANAPHGNARKNAQPYIRTLPATRHDIRRSLLVTHYVAETYNSLQGHNCAAGKEAIALARNQQQVQNELRAMLRETSLNKKGEVRAKIEHELDVLFAQKVAAEVAQLFDESARESVMERLLAMVADESSS</sequence>